<dbReference type="InterPro" id="IPR027417">
    <property type="entry name" value="P-loop_NTPase"/>
</dbReference>
<dbReference type="Proteomes" id="UP001232148">
    <property type="component" value="Unassembled WGS sequence"/>
</dbReference>
<organism evidence="1 2">
    <name type="scientific">Colletotrichum zoysiae</name>
    <dbReference type="NCBI Taxonomy" id="1216348"/>
    <lineage>
        <taxon>Eukaryota</taxon>
        <taxon>Fungi</taxon>
        <taxon>Dikarya</taxon>
        <taxon>Ascomycota</taxon>
        <taxon>Pezizomycotina</taxon>
        <taxon>Sordariomycetes</taxon>
        <taxon>Hypocreomycetidae</taxon>
        <taxon>Glomerellales</taxon>
        <taxon>Glomerellaceae</taxon>
        <taxon>Colletotrichum</taxon>
        <taxon>Colletotrichum graminicola species complex</taxon>
    </lineage>
</organism>
<dbReference type="GO" id="GO:0043531">
    <property type="term" value="F:ADP binding"/>
    <property type="evidence" value="ECO:0007669"/>
    <property type="project" value="InterPro"/>
</dbReference>
<name>A0AAD9LV15_9PEZI</name>
<evidence type="ECO:0000313" key="2">
    <source>
        <dbReference type="Proteomes" id="UP001232148"/>
    </source>
</evidence>
<dbReference type="PANTHER" id="PTHR35205">
    <property type="entry name" value="NB-ARC AND TPR DOMAIN PROTEIN"/>
    <property type="match status" value="1"/>
</dbReference>
<keyword evidence="2" id="KW-1185">Reference proteome</keyword>
<gene>
    <name evidence="1" type="ORF">LX32DRAFT_631622</name>
</gene>
<reference evidence="1" key="1">
    <citation type="submission" date="2021-06" db="EMBL/GenBank/DDBJ databases">
        <title>Comparative genomics, transcriptomics and evolutionary studies reveal genomic signatures of adaptation to plant cell wall in hemibiotrophic fungi.</title>
        <authorList>
            <consortium name="DOE Joint Genome Institute"/>
            <person name="Baroncelli R."/>
            <person name="Diaz J.F."/>
            <person name="Benocci T."/>
            <person name="Peng M."/>
            <person name="Battaglia E."/>
            <person name="Haridas S."/>
            <person name="Andreopoulos W."/>
            <person name="Labutti K."/>
            <person name="Pangilinan J."/>
            <person name="Floch G.L."/>
            <person name="Makela M.R."/>
            <person name="Henrissat B."/>
            <person name="Grigoriev I.V."/>
            <person name="Crouch J.A."/>
            <person name="De Vries R.P."/>
            <person name="Sukno S.A."/>
            <person name="Thon M.R."/>
        </authorList>
    </citation>
    <scope>NUCLEOTIDE SEQUENCE</scope>
    <source>
        <strain evidence="1">MAFF235873</strain>
    </source>
</reference>
<sequence>MGRSGHLEKHKLIKTSTFAVFFMGTPHQGGEGLSILDAVTCVLSLVSYTNLALIEKIKPNSDWLLDLQERHSAISPDFRTICGYELRETYTPVRGRLLLVPKSSAILFAATDILDLAFDADHVTMVKFSGVDDPNFQKIIKRIELFSRLAVDDAASFGTVNAGDKSECHDKKGWDKSHTYNKDVGTPLEFSLGVTFKDRWNRHFTGRNSTLQLLKRMMAPSSTQDTFPLVVLYGPGGIGKTQLALQYTRRGQNHYSSIFWIDGTHPDTIETSVIACLERLKDHYVSHGLQNTSPIFKLINGSSTTETLGNSSSTTRSPIDRFLSWLSFKENTQWLPIIDNVDDLESVNLRDLLPTTRWGAVLVTSRRSDLAYGWDAIEVPRMDEDEAFALLQQTSKLVLTNGTEGMIRNRFCCAFA</sequence>
<dbReference type="EMBL" id="MU843102">
    <property type="protein sequence ID" value="KAK2021477.1"/>
    <property type="molecule type" value="Genomic_DNA"/>
</dbReference>
<dbReference type="Gene3D" id="3.40.50.300">
    <property type="entry name" value="P-loop containing nucleotide triphosphate hydrolases"/>
    <property type="match status" value="1"/>
</dbReference>
<dbReference type="SUPFAM" id="SSF52540">
    <property type="entry name" value="P-loop containing nucleoside triphosphate hydrolases"/>
    <property type="match status" value="1"/>
</dbReference>
<protein>
    <submittedName>
        <fullName evidence="1">Pfs domain-containing protein</fullName>
    </submittedName>
</protein>
<accession>A0AAD9LV15</accession>
<evidence type="ECO:0000313" key="1">
    <source>
        <dbReference type="EMBL" id="KAK2021477.1"/>
    </source>
</evidence>
<comment type="caution">
    <text evidence="1">The sequence shown here is derived from an EMBL/GenBank/DDBJ whole genome shotgun (WGS) entry which is preliminary data.</text>
</comment>
<proteinExistence type="predicted"/>
<dbReference type="AlphaFoldDB" id="A0AAD9LV15"/>
<dbReference type="PANTHER" id="PTHR35205:SF1">
    <property type="entry name" value="ZU5 DOMAIN-CONTAINING PROTEIN"/>
    <property type="match status" value="1"/>
</dbReference>